<evidence type="ECO:0000256" key="4">
    <source>
        <dbReference type="SAM" id="Phobius"/>
    </source>
</evidence>
<accession>M2M0D1</accession>
<dbReference type="eggNOG" id="KOG1208">
    <property type="taxonomic scope" value="Eukaryota"/>
</dbReference>
<dbReference type="OMA" id="WGRFHPN"/>
<keyword evidence="4" id="KW-0812">Transmembrane</keyword>
<dbReference type="OrthoDB" id="191139at2759"/>
<dbReference type="HOGENOM" id="CLU_010194_44_6_1"/>
<protein>
    <recommendedName>
        <fullName evidence="7">NAD(P)-binding protein</fullName>
    </recommendedName>
</protein>
<dbReference type="RefSeq" id="XP_007671642.1">
    <property type="nucleotide sequence ID" value="XM_007673452.1"/>
</dbReference>
<dbReference type="PANTHER" id="PTHR24320:SF236">
    <property type="entry name" value="SHORT-CHAIN DEHYDROGENASE-RELATED"/>
    <property type="match status" value="1"/>
</dbReference>
<evidence type="ECO:0000256" key="3">
    <source>
        <dbReference type="ARBA" id="ARBA00023002"/>
    </source>
</evidence>
<dbReference type="PRINTS" id="PR00081">
    <property type="entry name" value="GDHRDH"/>
</dbReference>
<dbReference type="Proteomes" id="UP000011761">
    <property type="component" value="Unassembled WGS sequence"/>
</dbReference>
<proteinExistence type="inferred from homology"/>
<dbReference type="Gene3D" id="3.40.50.720">
    <property type="entry name" value="NAD(P)-binding Rossmann-like Domain"/>
    <property type="match status" value="1"/>
</dbReference>
<comment type="similarity">
    <text evidence="1">Belongs to the short-chain dehydrogenases/reductases (SDR) family.</text>
</comment>
<reference evidence="5 6" key="1">
    <citation type="journal article" date="2012" name="PLoS Pathog.">
        <title>Diverse lifestyles and strategies of plant pathogenesis encoded in the genomes of eighteen Dothideomycetes fungi.</title>
        <authorList>
            <person name="Ohm R.A."/>
            <person name="Feau N."/>
            <person name="Henrissat B."/>
            <person name="Schoch C.L."/>
            <person name="Horwitz B.A."/>
            <person name="Barry K.W."/>
            <person name="Condon B.J."/>
            <person name="Copeland A.C."/>
            <person name="Dhillon B."/>
            <person name="Glaser F."/>
            <person name="Hesse C.N."/>
            <person name="Kosti I."/>
            <person name="LaButti K."/>
            <person name="Lindquist E.A."/>
            <person name="Lucas S."/>
            <person name="Salamov A.A."/>
            <person name="Bradshaw R.E."/>
            <person name="Ciuffetti L."/>
            <person name="Hamelin R.C."/>
            <person name="Kema G.H.J."/>
            <person name="Lawrence C."/>
            <person name="Scott J.A."/>
            <person name="Spatafora J.W."/>
            <person name="Turgeon B.G."/>
            <person name="de Wit P.J.G.M."/>
            <person name="Zhong S."/>
            <person name="Goodwin S.B."/>
            <person name="Grigoriev I.V."/>
        </authorList>
    </citation>
    <scope>NUCLEOTIDE SEQUENCE [LARGE SCALE GENOMIC DNA]</scope>
    <source>
        <strain evidence="5 6">UAMH 10762</strain>
    </source>
</reference>
<dbReference type="PANTHER" id="PTHR24320">
    <property type="entry name" value="RETINOL DEHYDROGENASE"/>
    <property type="match status" value="1"/>
</dbReference>
<organism evidence="5 6">
    <name type="scientific">Baudoinia panamericana (strain UAMH 10762)</name>
    <name type="common">Angels' share fungus</name>
    <name type="synonym">Baudoinia compniacensis (strain UAMH 10762)</name>
    <dbReference type="NCBI Taxonomy" id="717646"/>
    <lineage>
        <taxon>Eukaryota</taxon>
        <taxon>Fungi</taxon>
        <taxon>Dikarya</taxon>
        <taxon>Ascomycota</taxon>
        <taxon>Pezizomycotina</taxon>
        <taxon>Dothideomycetes</taxon>
        <taxon>Dothideomycetidae</taxon>
        <taxon>Mycosphaerellales</taxon>
        <taxon>Teratosphaeriaceae</taxon>
        <taxon>Baudoinia</taxon>
    </lineage>
</organism>
<keyword evidence="6" id="KW-1185">Reference proteome</keyword>
<dbReference type="AlphaFoldDB" id="M2M0D1"/>
<evidence type="ECO:0000256" key="2">
    <source>
        <dbReference type="ARBA" id="ARBA00022857"/>
    </source>
</evidence>
<gene>
    <name evidence="5" type="ORF">BAUCODRAFT_99688</name>
</gene>
<dbReference type="InterPro" id="IPR036291">
    <property type="entry name" value="NAD(P)-bd_dom_sf"/>
</dbReference>
<sequence>MSPFSHFLQQSFFIPKPPLTEHSLPDQTGRVFIVTGGYNGVGLALVRILYQRNGTVYIAGRSDAKAAKAITDMKAEVPSVQGRLEFMKLDLSDLTTIKGAVQTFLDREKRLDVLINNAGVMSTPIGSKSAQGHELQAATNILGAYLLTKLLLPILQETARTSPPGTVRVSFAGSIGIDVAARPAGGIDLTEDGAPIEDAHDPQQTYGQTKVANLFLGSQFAVRHSNTGVIFNSFNPGNLHTDLGRHLRMNLFWYIIIIVLLYPPIFGAYTELWAGWSEEAGRPEANGGYVWPWGRLGGARADVQAEVEMGKHGEGKAVRLWEWCERVTREYQ</sequence>
<dbReference type="GO" id="GO:0016491">
    <property type="term" value="F:oxidoreductase activity"/>
    <property type="evidence" value="ECO:0007669"/>
    <property type="project" value="UniProtKB-KW"/>
</dbReference>
<evidence type="ECO:0000256" key="1">
    <source>
        <dbReference type="ARBA" id="ARBA00006484"/>
    </source>
</evidence>
<dbReference type="Pfam" id="PF00106">
    <property type="entry name" value="adh_short"/>
    <property type="match status" value="1"/>
</dbReference>
<keyword evidence="2" id="KW-0521">NADP</keyword>
<keyword evidence="4" id="KW-0472">Membrane</keyword>
<dbReference type="GeneID" id="19117533"/>
<dbReference type="EMBL" id="KB445550">
    <property type="protein sequence ID" value="EMD00458.1"/>
    <property type="molecule type" value="Genomic_DNA"/>
</dbReference>
<keyword evidence="4" id="KW-1133">Transmembrane helix</keyword>
<keyword evidence="3" id="KW-0560">Oxidoreductase</keyword>
<evidence type="ECO:0000313" key="6">
    <source>
        <dbReference type="Proteomes" id="UP000011761"/>
    </source>
</evidence>
<evidence type="ECO:0008006" key="7">
    <source>
        <dbReference type="Google" id="ProtNLM"/>
    </source>
</evidence>
<name>M2M0D1_BAUPA</name>
<dbReference type="SUPFAM" id="SSF51735">
    <property type="entry name" value="NAD(P)-binding Rossmann-fold domains"/>
    <property type="match status" value="1"/>
</dbReference>
<dbReference type="InterPro" id="IPR002347">
    <property type="entry name" value="SDR_fam"/>
</dbReference>
<dbReference type="KEGG" id="bcom:BAUCODRAFT_99688"/>
<feature type="transmembrane region" description="Helical" evidence="4">
    <location>
        <begin position="251"/>
        <end position="269"/>
    </location>
</feature>
<evidence type="ECO:0000313" key="5">
    <source>
        <dbReference type="EMBL" id="EMD00458.1"/>
    </source>
</evidence>